<reference evidence="1" key="1">
    <citation type="submission" date="2020-03" db="EMBL/GenBank/DDBJ databases">
        <title>The deep terrestrial virosphere.</title>
        <authorList>
            <person name="Holmfeldt K."/>
            <person name="Nilsson E."/>
            <person name="Simone D."/>
            <person name="Lopez-Fernandez M."/>
            <person name="Wu X."/>
            <person name="de Brujin I."/>
            <person name="Lundin D."/>
            <person name="Andersson A."/>
            <person name="Bertilsson S."/>
            <person name="Dopson M."/>
        </authorList>
    </citation>
    <scope>NUCLEOTIDE SEQUENCE</scope>
    <source>
        <strain evidence="1">MM415B07875</strain>
    </source>
</reference>
<sequence>MNAYIVERETEGRKWFDLHTISSIPTDSATKGMDTDNLIPQWAKDNPQVRVAQVELVEVLWKK</sequence>
<accession>A0A6M3LSX7</accession>
<gene>
    <name evidence="1" type="ORF">MM415B07875_0004</name>
</gene>
<dbReference type="AlphaFoldDB" id="A0A6M3LSX7"/>
<protein>
    <submittedName>
        <fullName evidence="1">Uncharacterized protein</fullName>
    </submittedName>
</protein>
<dbReference type="EMBL" id="MT143416">
    <property type="protein sequence ID" value="QJA96602.1"/>
    <property type="molecule type" value="Genomic_DNA"/>
</dbReference>
<evidence type="ECO:0000313" key="1">
    <source>
        <dbReference type="EMBL" id="QJA96602.1"/>
    </source>
</evidence>
<name>A0A6M3LSX7_9ZZZZ</name>
<organism evidence="1">
    <name type="scientific">viral metagenome</name>
    <dbReference type="NCBI Taxonomy" id="1070528"/>
    <lineage>
        <taxon>unclassified sequences</taxon>
        <taxon>metagenomes</taxon>
        <taxon>organismal metagenomes</taxon>
    </lineage>
</organism>
<proteinExistence type="predicted"/>